<dbReference type="CDD" id="cd14798">
    <property type="entry name" value="RX-CC_like"/>
    <property type="match status" value="1"/>
</dbReference>
<evidence type="ECO:0000256" key="1">
    <source>
        <dbReference type="ARBA" id="ARBA00022737"/>
    </source>
</evidence>
<sequence>MISIAAEGIGLAWGLNGQLQNLVDSLTMIQAVLRDAATRPETEDGVKRWLDKLQDVAHDAEDVLDEFDYEQKRKVCDFVSLHNPIVFRWKMGHKVKRIHGALDEILKLGGDLGLANRPEVRRDPPRQTPQQL</sequence>
<keyword evidence="3" id="KW-0611">Plant defense</keyword>
<evidence type="ECO:0000259" key="4">
    <source>
        <dbReference type="Pfam" id="PF18052"/>
    </source>
</evidence>
<dbReference type="InterPro" id="IPR038005">
    <property type="entry name" value="RX-like_CC"/>
</dbReference>
<protein>
    <recommendedName>
        <fullName evidence="4">Disease resistance N-terminal domain-containing protein</fullName>
    </recommendedName>
</protein>
<organism evidence="5">
    <name type="scientific">Populus alba</name>
    <name type="common">White poplar</name>
    <dbReference type="NCBI Taxonomy" id="43335"/>
    <lineage>
        <taxon>Eukaryota</taxon>
        <taxon>Viridiplantae</taxon>
        <taxon>Streptophyta</taxon>
        <taxon>Embryophyta</taxon>
        <taxon>Tracheophyta</taxon>
        <taxon>Spermatophyta</taxon>
        <taxon>Magnoliopsida</taxon>
        <taxon>eudicotyledons</taxon>
        <taxon>Gunneridae</taxon>
        <taxon>Pentapetalae</taxon>
        <taxon>rosids</taxon>
        <taxon>fabids</taxon>
        <taxon>Malpighiales</taxon>
        <taxon>Salicaceae</taxon>
        <taxon>Saliceae</taxon>
        <taxon>Populus</taxon>
    </lineage>
</organism>
<keyword evidence="1" id="KW-0677">Repeat</keyword>
<name>A0A4U5R602_POPAL</name>
<proteinExistence type="predicted"/>
<feature type="domain" description="Disease resistance N-terminal" evidence="4">
    <location>
        <begin position="3"/>
        <end position="75"/>
    </location>
</feature>
<dbReference type="Pfam" id="PF18052">
    <property type="entry name" value="Rx_N"/>
    <property type="match status" value="1"/>
</dbReference>
<keyword evidence="2" id="KW-0547">Nucleotide-binding</keyword>
<dbReference type="Gene3D" id="1.20.5.4130">
    <property type="match status" value="1"/>
</dbReference>
<dbReference type="AlphaFoldDB" id="A0A4U5R602"/>
<dbReference type="InterPro" id="IPR041118">
    <property type="entry name" value="Rx_N"/>
</dbReference>
<comment type="caution">
    <text evidence="5">The sequence shown here is derived from an EMBL/GenBank/DDBJ whole genome shotgun (WGS) entry which is preliminary data.</text>
</comment>
<reference evidence="5" key="1">
    <citation type="submission" date="2018-10" db="EMBL/GenBank/DDBJ databases">
        <title>Population genomic analysis revealed the cold adaptation of white poplar.</title>
        <authorList>
            <person name="Liu Y.-J."/>
        </authorList>
    </citation>
    <scope>NUCLEOTIDE SEQUENCE [LARGE SCALE GENOMIC DNA]</scope>
    <source>
        <strain evidence="5">PAL-ZL1</strain>
    </source>
</reference>
<evidence type="ECO:0000256" key="2">
    <source>
        <dbReference type="ARBA" id="ARBA00022741"/>
    </source>
</evidence>
<evidence type="ECO:0000256" key="3">
    <source>
        <dbReference type="ARBA" id="ARBA00022821"/>
    </source>
</evidence>
<dbReference type="GO" id="GO:0006952">
    <property type="term" value="P:defense response"/>
    <property type="evidence" value="ECO:0007669"/>
    <property type="project" value="UniProtKB-KW"/>
</dbReference>
<accession>A0A4U5R602</accession>
<evidence type="ECO:0000313" key="5">
    <source>
        <dbReference type="EMBL" id="TKS17245.1"/>
    </source>
</evidence>
<dbReference type="STRING" id="43335.A0A4U5R602"/>
<gene>
    <name evidence="5" type="ORF">D5086_0000015400</name>
</gene>
<dbReference type="EMBL" id="RCHU01000044">
    <property type="protein sequence ID" value="TKS17245.1"/>
    <property type="molecule type" value="Genomic_DNA"/>
</dbReference>
<dbReference type="GO" id="GO:0000166">
    <property type="term" value="F:nucleotide binding"/>
    <property type="evidence" value="ECO:0007669"/>
    <property type="project" value="UniProtKB-KW"/>
</dbReference>